<keyword evidence="5" id="KW-1133">Transmembrane helix</keyword>
<name>A0A5Y2PJU3_SALHA</name>
<evidence type="ECO:0000256" key="4">
    <source>
        <dbReference type="ARBA" id="ARBA00022692"/>
    </source>
</evidence>
<dbReference type="Pfam" id="PF02534">
    <property type="entry name" value="T4SS-DNA_transf"/>
    <property type="match status" value="1"/>
</dbReference>
<keyword evidence="4" id="KW-0812">Transmembrane</keyword>
<dbReference type="InterPro" id="IPR027417">
    <property type="entry name" value="P-loop_NTPase"/>
</dbReference>
<dbReference type="SUPFAM" id="SSF52540">
    <property type="entry name" value="P-loop containing nucleoside triphosphate hydrolases"/>
    <property type="match status" value="1"/>
</dbReference>
<dbReference type="InterPro" id="IPR003688">
    <property type="entry name" value="TraG/VirD4"/>
</dbReference>
<gene>
    <name evidence="8" type="ORF">E2D78_21035</name>
</gene>
<dbReference type="PANTHER" id="PTHR37937:SF1">
    <property type="entry name" value="CONJUGATIVE TRANSFER: DNA TRANSPORT"/>
    <property type="match status" value="1"/>
</dbReference>
<dbReference type="Gene3D" id="3.40.50.300">
    <property type="entry name" value="P-loop containing nucleotide triphosphate hydrolases"/>
    <property type="match status" value="1"/>
</dbReference>
<sequence>MWYTGPEQEDKDSSNNWEMENGRLIQKKITSYPSVIFGKDPYSNNFLASYGQTYLILAAPPASGKGVSIVVPNLLTYPHSVVVNDTKFENFYLTAGFRKACGQKVFRFSPERLETHHWNPLKVINKDPLFRLGDTRTLTSSLYVPDNMKNASWFSKAGDVVTAIILYLIETPSLPLSLPQVYEIAAQGTRLGEWAQRVVDERHGRPDELSSETVRELGVIISESKGKEFSTLMSFVTGRLSVYGEKLVALALTESENEEENIDFSRLRVEPTSIYFCVTEGALKKFGPLMNLFFSQAIRENSKVLPEQGGNCEDGSLRLKYQVLFLEDEFAVMGRIEVMETAPALTRGAGLRYIIIFQNESQICSDNCYGPEGGKAVMEPFHIKVAFAPGDIDTAKKYSERLGNTTIKVASTNTNVSEGQRRSRGRGFSLQARPLMLPQEINELPYKEELVFIQPTKNNPTMNMRVEKIFWYKEPIFKERVDGKKYPLPDIPEGDTSKIEGLVVPVRPPVLKKNVSISSPEGDDLNAEQKRRIMAPGVESEQDVYEDE</sequence>
<dbReference type="AlphaFoldDB" id="A0A5Y2PJU3"/>
<dbReference type="EMBL" id="AAIKRN010000026">
    <property type="protein sequence ID" value="ECF2872236.1"/>
    <property type="molecule type" value="Genomic_DNA"/>
</dbReference>
<evidence type="ECO:0000256" key="5">
    <source>
        <dbReference type="ARBA" id="ARBA00022989"/>
    </source>
</evidence>
<evidence type="ECO:0000313" key="8">
    <source>
        <dbReference type="EMBL" id="ECF2872236.1"/>
    </source>
</evidence>
<evidence type="ECO:0000256" key="3">
    <source>
        <dbReference type="ARBA" id="ARBA00022475"/>
    </source>
</evidence>
<reference evidence="8" key="1">
    <citation type="submission" date="2019-03" db="EMBL/GenBank/DDBJ databases">
        <authorList>
            <person name="Ashton P.M."/>
            <person name="Dallman T."/>
            <person name="Nair S."/>
            <person name="De Pinna E."/>
            <person name="Peters T."/>
            <person name="Grant K."/>
        </authorList>
    </citation>
    <scope>NUCLEOTIDE SEQUENCE</scope>
    <source>
        <strain evidence="8">176241</strain>
    </source>
</reference>
<proteinExistence type="inferred from homology"/>
<comment type="similarity">
    <text evidence="2">Belongs to the VirD4/TraG family.</text>
</comment>
<comment type="subcellular location">
    <subcellularLocation>
        <location evidence="1">Cell membrane</location>
        <topology evidence="1">Multi-pass membrane protein</topology>
    </subcellularLocation>
</comment>
<organism evidence="8">
    <name type="scientific">Salmonella hadar</name>
    <dbReference type="NCBI Taxonomy" id="149385"/>
    <lineage>
        <taxon>Bacteria</taxon>
        <taxon>Pseudomonadati</taxon>
        <taxon>Pseudomonadota</taxon>
        <taxon>Gammaproteobacteria</taxon>
        <taxon>Enterobacterales</taxon>
        <taxon>Enterobacteriaceae</taxon>
        <taxon>Salmonella</taxon>
    </lineage>
</organism>
<evidence type="ECO:0000256" key="7">
    <source>
        <dbReference type="SAM" id="MobiDB-lite"/>
    </source>
</evidence>
<feature type="region of interest" description="Disordered" evidence="7">
    <location>
        <begin position="513"/>
        <end position="548"/>
    </location>
</feature>
<keyword evidence="6" id="KW-0472">Membrane</keyword>
<evidence type="ECO:0000256" key="6">
    <source>
        <dbReference type="ARBA" id="ARBA00023136"/>
    </source>
</evidence>
<dbReference type="PANTHER" id="PTHR37937">
    <property type="entry name" value="CONJUGATIVE TRANSFER: DNA TRANSPORT"/>
    <property type="match status" value="1"/>
</dbReference>
<comment type="caution">
    <text evidence="8">The sequence shown here is derived from an EMBL/GenBank/DDBJ whole genome shotgun (WGS) entry which is preliminary data.</text>
</comment>
<dbReference type="InterPro" id="IPR051539">
    <property type="entry name" value="T4SS-coupling_protein"/>
</dbReference>
<dbReference type="CDD" id="cd01127">
    <property type="entry name" value="TrwB_TraG_TraD_VirD4"/>
    <property type="match status" value="1"/>
</dbReference>
<dbReference type="GO" id="GO:0005886">
    <property type="term" value="C:plasma membrane"/>
    <property type="evidence" value="ECO:0007669"/>
    <property type="project" value="UniProtKB-SubCell"/>
</dbReference>
<accession>A0A5Y2PJU3</accession>
<evidence type="ECO:0000256" key="2">
    <source>
        <dbReference type="ARBA" id="ARBA00008806"/>
    </source>
</evidence>
<evidence type="ECO:0000256" key="1">
    <source>
        <dbReference type="ARBA" id="ARBA00004651"/>
    </source>
</evidence>
<protein>
    <submittedName>
        <fullName evidence="8">Type IV secretory system conjugative DNA transfer family protein</fullName>
    </submittedName>
</protein>
<keyword evidence="3" id="KW-1003">Cell membrane</keyword>